<evidence type="ECO:0000313" key="2">
    <source>
        <dbReference type="EMBL" id="QOD39488.1"/>
    </source>
</evidence>
<reference evidence="2" key="1">
    <citation type="submission" date="2020-07" db="EMBL/GenBank/DDBJ databases">
        <title>Diversity of sea star-associated densoviruses and transcribed endogenized viral elements of densovirus origin.</title>
        <authorList>
            <person name="Jackson E.W."/>
            <person name="Hewson I."/>
        </authorList>
    </citation>
    <scope>NUCLEOTIDE SEQUENCE</scope>
</reference>
<feature type="region of interest" description="Disordered" evidence="1">
    <location>
        <begin position="131"/>
        <end position="167"/>
    </location>
</feature>
<name>A0A7M4BC59_9VIRU</name>
<organism evidence="2">
    <name type="scientific">uncultured densovirus</name>
    <dbReference type="NCBI Taxonomy" id="748192"/>
    <lineage>
        <taxon>Viruses</taxon>
        <taxon>Monodnaviria</taxon>
        <taxon>Shotokuvirae</taxon>
        <taxon>Cossaviricota</taxon>
        <taxon>Quintoviricetes</taxon>
        <taxon>Piccovirales</taxon>
        <taxon>Parvoviridae</taxon>
        <taxon>Densovirinae</taxon>
        <taxon>environmental samples</taxon>
    </lineage>
</organism>
<accession>A0A7M4BC59</accession>
<protein>
    <submittedName>
        <fullName evidence="2">ORF1</fullName>
    </submittedName>
</protein>
<gene>
    <name evidence="2" type="primary">ORF2</name>
</gene>
<evidence type="ECO:0000256" key="1">
    <source>
        <dbReference type="SAM" id="MobiDB-lite"/>
    </source>
</evidence>
<proteinExistence type="predicted"/>
<dbReference type="EMBL" id="MT733021">
    <property type="protein sequence ID" value="QOD39488.1"/>
    <property type="molecule type" value="Genomic_DNA"/>
</dbReference>
<sequence>MFIMSYIRIKEGLRLRQRFGASFGRSGGSYIRIGENLYASGEEGLISSYVDSPIFESAEDIIYESSPTDYLEEIPLDTIEISTELSPLLTTATAATATTSAALPGSTAIISGITIAGVAIASGLGIGLTVPGRPNTGPGNEEETPTSNSDRISADHDSAYSNSKTQEDVRQADDIFLHEQFNELAEGDTINAALGIAGIGTKRVIESAIGVQYPPNLPTSTPGKQCPLGINGDGILVIGQINVLIGMNSLVVKNHILLNNIIKPVQHVANLLSIIHSLKMVLLSDLMMTAQKLSLLLPLVAQKSIPSLALPLPLREIRAL</sequence>